<feature type="transmembrane region" description="Helical" evidence="2">
    <location>
        <begin position="129"/>
        <end position="146"/>
    </location>
</feature>
<evidence type="ECO:0000313" key="5">
    <source>
        <dbReference type="Proteomes" id="UP001146670"/>
    </source>
</evidence>
<gene>
    <name evidence="4" type="ORF">OW157_03745</name>
</gene>
<dbReference type="EMBL" id="JAPRFR010000001">
    <property type="protein sequence ID" value="MCZ0725683.1"/>
    <property type="molecule type" value="Genomic_DNA"/>
</dbReference>
<feature type="transmembrane region" description="Helical" evidence="2">
    <location>
        <begin position="12"/>
        <end position="33"/>
    </location>
</feature>
<dbReference type="Pfam" id="PF02517">
    <property type="entry name" value="Rce1-like"/>
    <property type="match status" value="1"/>
</dbReference>
<dbReference type="PANTHER" id="PTHR36435">
    <property type="entry name" value="SLR1288 PROTEIN"/>
    <property type="match status" value="1"/>
</dbReference>
<feature type="transmembrane region" description="Helical" evidence="2">
    <location>
        <begin position="83"/>
        <end position="102"/>
    </location>
</feature>
<organism evidence="4 5">
    <name type="scientific">Aerococcus kribbianus</name>
    <dbReference type="NCBI Taxonomy" id="2999064"/>
    <lineage>
        <taxon>Bacteria</taxon>
        <taxon>Bacillati</taxon>
        <taxon>Bacillota</taxon>
        <taxon>Bacilli</taxon>
        <taxon>Lactobacillales</taxon>
        <taxon>Aerococcaceae</taxon>
        <taxon>Aerococcus</taxon>
    </lineage>
</organism>
<evidence type="ECO:0000259" key="3">
    <source>
        <dbReference type="Pfam" id="PF02517"/>
    </source>
</evidence>
<name>A0A9X3JDE1_9LACT</name>
<keyword evidence="2" id="KW-0812">Transmembrane</keyword>
<comment type="caution">
    <text evidence="4">The sequence shown here is derived from an EMBL/GenBank/DDBJ whole genome shotgun (WGS) entry which is preliminary data.</text>
</comment>
<feature type="transmembrane region" description="Helical" evidence="2">
    <location>
        <begin position="185"/>
        <end position="203"/>
    </location>
</feature>
<dbReference type="RefSeq" id="WP_268751996.1">
    <property type="nucleotide sequence ID" value="NZ_JAPRFQ010000001.1"/>
</dbReference>
<feature type="transmembrane region" description="Helical" evidence="2">
    <location>
        <begin position="45"/>
        <end position="63"/>
    </location>
</feature>
<dbReference type="PANTHER" id="PTHR36435:SF1">
    <property type="entry name" value="CAAX AMINO TERMINAL PROTEASE FAMILY PROTEIN"/>
    <property type="match status" value="1"/>
</dbReference>
<keyword evidence="2" id="KW-0472">Membrane</keyword>
<proteinExistence type="inferred from homology"/>
<dbReference type="AlphaFoldDB" id="A0A9X3JDE1"/>
<evidence type="ECO:0000313" key="4">
    <source>
        <dbReference type="EMBL" id="MCZ0725683.1"/>
    </source>
</evidence>
<accession>A0A9X3JDE1</accession>
<dbReference type="Proteomes" id="UP001146670">
    <property type="component" value="Unassembled WGS sequence"/>
</dbReference>
<dbReference type="GO" id="GO:0004175">
    <property type="term" value="F:endopeptidase activity"/>
    <property type="evidence" value="ECO:0007669"/>
    <property type="project" value="UniProtKB-ARBA"/>
</dbReference>
<sequence>MEKQEKVGIGLYILRALKFVFWLVLYLVAISIPQAYLLQSTAPEMIYLLIASIAIILVSLFFWWKFSHAYPNNIRPLSKKDIIIDILIYVGLVLVKTAYGYLMEAMGSGGESTANDQALAMMLGTNPNIWVLILFIIMTVVAAPIIEEVIFRGYLRNYFFAKKSVILPMIISALLFSSFHLSADIFSFLLYAAMGAILYYAYYRNNNLNDAILVHFFNNFPAVIFIIYSTLFA</sequence>
<comment type="similarity">
    <text evidence="1">Belongs to the UPF0177 family.</text>
</comment>
<keyword evidence="2" id="KW-1133">Transmembrane helix</keyword>
<evidence type="ECO:0000256" key="1">
    <source>
        <dbReference type="ARBA" id="ARBA00009067"/>
    </source>
</evidence>
<dbReference type="InterPro" id="IPR052710">
    <property type="entry name" value="CAAX_protease"/>
</dbReference>
<dbReference type="InterPro" id="IPR003675">
    <property type="entry name" value="Rce1/LyrA-like_dom"/>
</dbReference>
<reference evidence="4" key="1">
    <citation type="submission" date="2022-12" db="EMBL/GenBank/DDBJ databases">
        <title>Description and comparative metabolic analysis of Aerococcus sp. nov., isolated from the feces of a pig.</title>
        <authorList>
            <person name="Chang Y.-H."/>
        </authorList>
    </citation>
    <scope>NUCLEOTIDE SEQUENCE</scope>
    <source>
        <strain evidence="4">YH-aer222</strain>
    </source>
</reference>
<feature type="domain" description="CAAX prenyl protease 2/Lysostaphin resistance protein A-like" evidence="3">
    <location>
        <begin position="131"/>
        <end position="220"/>
    </location>
</feature>
<feature type="transmembrane region" description="Helical" evidence="2">
    <location>
        <begin position="158"/>
        <end position="179"/>
    </location>
</feature>
<feature type="transmembrane region" description="Helical" evidence="2">
    <location>
        <begin position="212"/>
        <end position="231"/>
    </location>
</feature>
<evidence type="ECO:0000256" key="2">
    <source>
        <dbReference type="SAM" id="Phobius"/>
    </source>
</evidence>
<keyword evidence="5" id="KW-1185">Reference proteome</keyword>
<dbReference type="GO" id="GO:0080120">
    <property type="term" value="P:CAAX-box protein maturation"/>
    <property type="evidence" value="ECO:0007669"/>
    <property type="project" value="UniProtKB-ARBA"/>
</dbReference>
<protein>
    <submittedName>
        <fullName evidence="4">Type II CAAX endopeptidase family protein</fullName>
    </submittedName>
</protein>